<accession>A0A0L0NVL5</accession>
<proteinExistence type="predicted"/>
<comment type="caution">
    <text evidence="1">The sequence shown here is derived from an EMBL/GenBank/DDBJ whole genome shotgun (WGS) entry which is preliminary data.</text>
</comment>
<dbReference type="EMBL" id="LGST01000034">
    <property type="protein sequence ID" value="KND98216.1"/>
    <property type="molecule type" value="Genomic_DNA"/>
</dbReference>
<dbReference type="Proteomes" id="UP000037122">
    <property type="component" value="Unassembled WGS sequence"/>
</dbReference>
<dbReference type="VEuPathDB" id="FungiDB:QG37_04982"/>
<sequence length="73" mass="8899">MFLGSEQFRAKFSIAKIKSYGKTEYPNCLFFSNLITKLFTKHVETFFQKRMYFLVYKIWKPTFTIKERLKLLL</sequence>
<protein>
    <submittedName>
        <fullName evidence="1">Uncharacterized protein</fullName>
    </submittedName>
</protein>
<name>A0A0L0NVL5_CANAR</name>
<gene>
    <name evidence="1" type="ORF">QG37_04982</name>
</gene>
<evidence type="ECO:0000313" key="1">
    <source>
        <dbReference type="EMBL" id="KND98216.1"/>
    </source>
</evidence>
<reference evidence="2" key="1">
    <citation type="journal article" date="2015" name="BMC Genomics">
        <title>Draft genome of a commonly misdiagnosed multidrug resistant pathogen Candida auris.</title>
        <authorList>
            <person name="Chatterjee S."/>
            <person name="Alampalli S.V."/>
            <person name="Nageshan R.K."/>
            <person name="Chettiar S.T."/>
            <person name="Joshi S."/>
            <person name="Tatu U.S."/>
        </authorList>
    </citation>
    <scope>NUCLEOTIDE SEQUENCE [LARGE SCALE GENOMIC DNA]</scope>
    <source>
        <strain evidence="2">6684</strain>
    </source>
</reference>
<dbReference type="AlphaFoldDB" id="A0A0L0NVL5"/>
<evidence type="ECO:0000313" key="2">
    <source>
        <dbReference type="Proteomes" id="UP000037122"/>
    </source>
</evidence>
<organism evidence="1 2">
    <name type="scientific">Candidozyma auris</name>
    <name type="common">Yeast</name>
    <name type="synonym">Candida auris</name>
    <dbReference type="NCBI Taxonomy" id="498019"/>
    <lineage>
        <taxon>Eukaryota</taxon>
        <taxon>Fungi</taxon>
        <taxon>Dikarya</taxon>
        <taxon>Ascomycota</taxon>
        <taxon>Saccharomycotina</taxon>
        <taxon>Pichiomycetes</taxon>
        <taxon>Metschnikowiaceae</taxon>
        <taxon>Candidozyma</taxon>
    </lineage>
</organism>